<comment type="caution">
    <text evidence="1">The sequence shown here is derived from an EMBL/GenBank/DDBJ whole genome shotgun (WGS) entry which is preliminary data.</text>
</comment>
<accession>A0ABU8F787</accession>
<evidence type="ECO:0000313" key="2">
    <source>
        <dbReference type="Proteomes" id="UP001364890"/>
    </source>
</evidence>
<dbReference type="RefSeq" id="WP_336497436.1">
    <property type="nucleotide sequence ID" value="NZ_JBAWSY010000005.1"/>
</dbReference>
<evidence type="ECO:0000313" key="1">
    <source>
        <dbReference type="EMBL" id="MEI4769886.1"/>
    </source>
</evidence>
<name>A0ABU8F787_9BACI</name>
<dbReference type="EMBL" id="JBAWSY010000005">
    <property type="protein sequence ID" value="MEI4769886.1"/>
    <property type="molecule type" value="Genomic_DNA"/>
</dbReference>
<dbReference type="PANTHER" id="PTHR47691:SF3">
    <property type="entry name" value="HTH-TYPE TRANSCRIPTIONAL REGULATOR RV0890C-RELATED"/>
    <property type="match status" value="1"/>
</dbReference>
<protein>
    <submittedName>
        <fullName evidence="1">SIR2 family protein</fullName>
    </submittedName>
</protein>
<organism evidence="1 2">
    <name type="scientific">Psychrobacillus mangrovi</name>
    <dbReference type="NCBI Taxonomy" id="3117745"/>
    <lineage>
        <taxon>Bacteria</taxon>
        <taxon>Bacillati</taxon>
        <taxon>Bacillota</taxon>
        <taxon>Bacilli</taxon>
        <taxon>Bacillales</taxon>
        <taxon>Bacillaceae</taxon>
        <taxon>Psychrobacillus</taxon>
    </lineage>
</organism>
<dbReference type="InterPro" id="IPR029035">
    <property type="entry name" value="DHS-like_NAD/FAD-binding_dom"/>
</dbReference>
<dbReference type="SUPFAM" id="SSF52540">
    <property type="entry name" value="P-loop containing nucleoside triphosphate hydrolases"/>
    <property type="match status" value="1"/>
</dbReference>
<dbReference type="Pfam" id="PF13289">
    <property type="entry name" value="SIR2_2"/>
    <property type="match status" value="1"/>
</dbReference>
<sequence>MHTDLVKAIKENKLVFFIGSGLSRSLGFPNWTQLVKKIIDDLAPDYPDLEMMKPLVGTPHFSEMEILDKLIKHKPRIHEILDKEFSFIVDNQEALQRHVKIGNITSKLITTNYDNALETAIPNAKKITYDNGFHVSRLNNTDRYIYKLHGSIENPETCILFSDDYKNLYNNPTNMHAIEELRKIIGDNTIVFLGFSLSDPYVYAQFQYINTIYNGLKGKHFLITTDDSTKLEGIDTLCIENWDDSLNKLLDSFLEIKGQNYKTDIIKEQFPISEATGEIQNLKIAILISAPMNKNFGYDLNKILKQFSNMNVTIDCYHLTISSLNKLEGYNFILIFSSSVQNKVYIEDENLVGKLISLENLQSELLSVNVNGLFVFSDKDKVFNTNGLFLPFVFKKYDEKTFNSFIFKTFRKGDIANLNEEAQLINDEKFNLLKIPQGRSKVTNSRSDLPNEIDRKKLINFTGRASDLENIIRKILELNGQLLTIKASGGIGKTTTIKKAAIELADRGYFNDGIHFIDCEFITDFNTFEYKVSQCFDLDRTINLKEHMKQNIFGLDKLIILDNFESLLYLNDTSEIKNLVAFLCDYATISTTSRQWIGFEFEEEYELRALTTDECVELFQKYYTNEINTTEMKILRNDIIENLLNNNPLAVKIITSNIPKLKSMKLLRDDLEEDFFNTTKLGFDDIFVESVDNNIEKSKSLYQSINYSYSKLSSKEKLVFELLSLFPDGIHFYTFVQMFKGVNYKKDINRITDKEIKSLENKSLLQNSSATIKLQSIVGRFAAHKFNDRNVDEKKAYYDKAYEYNAYSLQAMETMENKSQLIEIFDYNMENLFSSLNYLEHVSVANKISLLKYITNIATYSNDINQAKKYEKNIRGLKDFFQDVDKADMLIDTLIYKLRYYEGEFRESLIELQKSLPLDRFFALLNSKDFVNAQIYSNAASIYKYGNELKFINESIKNKTYKNWWIGSADLLFSIGAYKLFSEFEEYSTKNKESFFSLEVLFNLGTLELDYLNTRIDQIYKKEHLSIMQFTYIKAKMGVINKHDVRNLVVVNPYSFGLKNLMYAFLEKDFKKAITFYETAIENLEHIKYYYVEAIYYYAAYLKNQDNKEYDSWVKKGIELAREYQYRFLIHKFDCLLSDVLEPFSEEKYKIDIDLDYFRKNLKTIKELVST</sequence>
<dbReference type="SUPFAM" id="SSF52467">
    <property type="entry name" value="DHS-like NAD/FAD-binding domain"/>
    <property type="match status" value="1"/>
</dbReference>
<dbReference type="Proteomes" id="UP001364890">
    <property type="component" value="Unassembled WGS sequence"/>
</dbReference>
<gene>
    <name evidence="1" type="ORF">WAX74_09550</name>
</gene>
<dbReference type="InterPro" id="IPR027417">
    <property type="entry name" value="P-loop_NTPase"/>
</dbReference>
<dbReference type="Gene3D" id="3.40.50.300">
    <property type="entry name" value="P-loop containing nucleotide triphosphate hydrolases"/>
    <property type="match status" value="1"/>
</dbReference>
<dbReference type="PANTHER" id="PTHR47691">
    <property type="entry name" value="REGULATOR-RELATED"/>
    <property type="match status" value="1"/>
</dbReference>
<proteinExistence type="predicted"/>
<reference evidence="1 2" key="1">
    <citation type="submission" date="2024-01" db="EMBL/GenBank/DDBJ databases">
        <title>Seven novel Bacillus-like species.</title>
        <authorList>
            <person name="Liu G."/>
        </authorList>
    </citation>
    <scope>NUCLEOTIDE SEQUENCE [LARGE SCALE GENOMIC DNA]</scope>
    <source>
        <strain evidence="1 2">FJAT-51614</strain>
    </source>
</reference>
<keyword evidence="2" id="KW-1185">Reference proteome</keyword>